<feature type="region of interest" description="Disordered" evidence="1">
    <location>
        <begin position="111"/>
        <end position="150"/>
    </location>
</feature>
<organism evidence="2 3">
    <name type="scientific">Dreissena polymorpha</name>
    <name type="common">Zebra mussel</name>
    <name type="synonym">Mytilus polymorpha</name>
    <dbReference type="NCBI Taxonomy" id="45954"/>
    <lineage>
        <taxon>Eukaryota</taxon>
        <taxon>Metazoa</taxon>
        <taxon>Spiralia</taxon>
        <taxon>Lophotrochozoa</taxon>
        <taxon>Mollusca</taxon>
        <taxon>Bivalvia</taxon>
        <taxon>Autobranchia</taxon>
        <taxon>Heteroconchia</taxon>
        <taxon>Euheterodonta</taxon>
        <taxon>Imparidentia</taxon>
        <taxon>Neoheterodontei</taxon>
        <taxon>Myida</taxon>
        <taxon>Dreissenoidea</taxon>
        <taxon>Dreissenidae</taxon>
        <taxon>Dreissena</taxon>
    </lineage>
</organism>
<reference evidence="2" key="2">
    <citation type="submission" date="2020-11" db="EMBL/GenBank/DDBJ databases">
        <authorList>
            <person name="McCartney M.A."/>
            <person name="Auch B."/>
            <person name="Kono T."/>
            <person name="Mallez S."/>
            <person name="Becker A."/>
            <person name="Gohl D.M."/>
            <person name="Silverstein K.A.T."/>
            <person name="Koren S."/>
            <person name="Bechman K.B."/>
            <person name="Herman A."/>
            <person name="Abrahante J.E."/>
            <person name="Garbe J."/>
        </authorList>
    </citation>
    <scope>NUCLEOTIDE SEQUENCE</scope>
    <source>
        <strain evidence="2">Duluth1</strain>
        <tissue evidence="2">Whole animal</tissue>
    </source>
</reference>
<accession>A0A9D4NFP6</accession>
<feature type="compositionally biased region" description="Polar residues" evidence="1">
    <location>
        <begin position="74"/>
        <end position="98"/>
    </location>
</feature>
<comment type="caution">
    <text evidence="2">The sequence shown here is derived from an EMBL/GenBank/DDBJ whole genome shotgun (WGS) entry which is preliminary data.</text>
</comment>
<feature type="compositionally biased region" description="Acidic residues" evidence="1">
    <location>
        <begin position="13"/>
        <end position="27"/>
    </location>
</feature>
<dbReference type="AlphaFoldDB" id="A0A9D4NFP6"/>
<reference evidence="2" key="1">
    <citation type="journal article" date="2019" name="bioRxiv">
        <title>The Genome of the Zebra Mussel, Dreissena polymorpha: A Resource for Invasive Species Research.</title>
        <authorList>
            <person name="McCartney M.A."/>
            <person name="Auch B."/>
            <person name="Kono T."/>
            <person name="Mallez S."/>
            <person name="Zhang Y."/>
            <person name="Obille A."/>
            <person name="Becker A."/>
            <person name="Abrahante J.E."/>
            <person name="Garbe J."/>
            <person name="Badalamenti J.P."/>
            <person name="Herman A."/>
            <person name="Mangelson H."/>
            <person name="Liachko I."/>
            <person name="Sullivan S."/>
            <person name="Sone E.D."/>
            <person name="Koren S."/>
            <person name="Silverstein K.A.T."/>
            <person name="Beckman K.B."/>
            <person name="Gohl D.M."/>
        </authorList>
    </citation>
    <scope>NUCLEOTIDE SEQUENCE</scope>
    <source>
        <strain evidence="2">Duluth1</strain>
        <tissue evidence="2">Whole animal</tissue>
    </source>
</reference>
<dbReference type="EMBL" id="JAIWYP010000001">
    <property type="protein sequence ID" value="KAH3893530.1"/>
    <property type="molecule type" value="Genomic_DNA"/>
</dbReference>
<name>A0A9D4NFP6_DREPO</name>
<feature type="compositionally biased region" description="Basic and acidic residues" evidence="1">
    <location>
        <begin position="28"/>
        <end position="59"/>
    </location>
</feature>
<protein>
    <submittedName>
        <fullName evidence="2">Uncharacterized protein</fullName>
    </submittedName>
</protein>
<gene>
    <name evidence="2" type="ORF">DPMN_017677</name>
</gene>
<dbReference type="Proteomes" id="UP000828390">
    <property type="component" value="Unassembled WGS sequence"/>
</dbReference>
<evidence type="ECO:0000256" key="1">
    <source>
        <dbReference type="SAM" id="MobiDB-lite"/>
    </source>
</evidence>
<feature type="compositionally biased region" description="Basic and acidic residues" evidence="1">
    <location>
        <begin position="138"/>
        <end position="150"/>
    </location>
</feature>
<sequence length="150" mass="16700">MGSKRDEVSLYPDESEDSVYGFSDEETFNEKLNAKEKATPKEKAQINSKDKSNSKDKISKSNTLKVTKKKQSGSDKNNNELSVSQVGSNMQTPALDLSTLSENDIKSLRELLGIPGTEPQYSDDDDISSVFGTSRKFTKNDNKSRCRSDF</sequence>
<proteinExistence type="predicted"/>
<feature type="region of interest" description="Disordered" evidence="1">
    <location>
        <begin position="1"/>
        <end position="98"/>
    </location>
</feature>
<evidence type="ECO:0000313" key="2">
    <source>
        <dbReference type="EMBL" id="KAH3893530.1"/>
    </source>
</evidence>
<keyword evidence="3" id="KW-1185">Reference proteome</keyword>
<evidence type="ECO:0000313" key="3">
    <source>
        <dbReference type="Proteomes" id="UP000828390"/>
    </source>
</evidence>